<dbReference type="AlphaFoldDB" id="A0A8S0Z5X1"/>
<dbReference type="InterPro" id="IPR043502">
    <property type="entry name" value="DNA/RNA_pol_sf"/>
</dbReference>
<dbReference type="PANTHER" id="PTHR35450:SF2">
    <property type="entry name" value="REVERSE TRANSCRIPTASE DOMAIN-CONTAINING PROTEIN"/>
    <property type="match status" value="1"/>
</dbReference>
<dbReference type="PROSITE" id="PS50878">
    <property type="entry name" value="RT_POL"/>
    <property type="match status" value="1"/>
</dbReference>
<comment type="caution">
    <text evidence="2">The sequence shown here is derived from an EMBL/GenBank/DDBJ whole genome shotgun (WGS) entry which is preliminary data.</text>
</comment>
<name>A0A8S0Z5X1_ARCPL</name>
<sequence length="410" mass="46659">MEPVSISDMDIAYAVRSLPNWKSAGPDGLHNFWLKWLRSSHVRLASHFQSCLESGSLPSFMTTGLTHLVYKSGSATDPKNYRPITCLPTLYKLLTSILRDKITSHITNNSIISHSQNGCRGGARGTKELLIIDMTINQQVRRNRKDLSTCWIDYKKAYDSVPHTWLLRVMELYKIDTTLCTFMETCMRQWRTVLCYAGCRQSQGDGEYIMIKRGIFQGDSLSPLWFCLALNPLSTMLEGSGLGYRLQRDGKVISHLLYMDDLKLFASSSSILMNLLEITKTFSKCIRMEFGVDKCAIMHVKRGRVVESDRLELSDSTHFTCLSANETYKYLGMSQALGVNELNMKQSLQERFFSRLKKVLNSLLSGGNKKSSYIAYCIPNASSTFIGDEVIYSTKMWWSWFSKCQDPPQS</sequence>
<evidence type="ECO:0000313" key="2">
    <source>
        <dbReference type="EMBL" id="CAB3227168.1"/>
    </source>
</evidence>
<evidence type="ECO:0000313" key="3">
    <source>
        <dbReference type="Proteomes" id="UP000494256"/>
    </source>
</evidence>
<dbReference type="EMBL" id="CADEBD010000276">
    <property type="protein sequence ID" value="CAB3227168.1"/>
    <property type="molecule type" value="Genomic_DNA"/>
</dbReference>
<dbReference type="Proteomes" id="UP000494256">
    <property type="component" value="Unassembled WGS sequence"/>
</dbReference>
<dbReference type="Pfam" id="PF00078">
    <property type="entry name" value="RVT_1"/>
    <property type="match status" value="1"/>
</dbReference>
<dbReference type="PANTHER" id="PTHR35450">
    <property type="entry name" value="REVERSE TRANSCRIPTASE DOMAIN-CONTAINING PROTEIN"/>
    <property type="match status" value="1"/>
</dbReference>
<dbReference type="OrthoDB" id="9450131at2759"/>
<evidence type="ECO:0000259" key="1">
    <source>
        <dbReference type="PROSITE" id="PS50878"/>
    </source>
</evidence>
<reference evidence="2 3" key="1">
    <citation type="submission" date="2020-04" db="EMBL/GenBank/DDBJ databases">
        <authorList>
            <person name="Wallbank WR R."/>
            <person name="Pardo Diaz C."/>
            <person name="Kozak K."/>
            <person name="Martin S."/>
            <person name="Jiggins C."/>
            <person name="Moest M."/>
            <person name="Warren A I."/>
            <person name="Byers J.R.P. K."/>
            <person name="Montejo-Kovacevich G."/>
            <person name="Yen C E."/>
        </authorList>
    </citation>
    <scope>NUCLEOTIDE SEQUENCE [LARGE SCALE GENOMIC DNA]</scope>
</reference>
<proteinExistence type="predicted"/>
<organism evidence="2 3">
    <name type="scientific">Arctia plantaginis</name>
    <name type="common">Wood tiger moth</name>
    <name type="synonym">Phalaena plantaginis</name>
    <dbReference type="NCBI Taxonomy" id="874455"/>
    <lineage>
        <taxon>Eukaryota</taxon>
        <taxon>Metazoa</taxon>
        <taxon>Ecdysozoa</taxon>
        <taxon>Arthropoda</taxon>
        <taxon>Hexapoda</taxon>
        <taxon>Insecta</taxon>
        <taxon>Pterygota</taxon>
        <taxon>Neoptera</taxon>
        <taxon>Endopterygota</taxon>
        <taxon>Lepidoptera</taxon>
        <taxon>Glossata</taxon>
        <taxon>Ditrysia</taxon>
        <taxon>Noctuoidea</taxon>
        <taxon>Erebidae</taxon>
        <taxon>Arctiinae</taxon>
        <taxon>Arctia</taxon>
    </lineage>
</organism>
<dbReference type="GO" id="GO:0071897">
    <property type="term" value="P:DNA biosynthetic process"/>
    <property type="evidence" value="ECO:0007669"/>
    <property type="project" value="UniProtKB-ARBA"/>
</dbReference>
<dbReference type="CDD" id="cd01650">
    <property type="entry name" value="RT_nLTR_like"/>
    <property type="match status" value="1"/>
</dbReference>
<feature type="domain" description="Reverse transcriptase" evidence="1">
    <location>
        <begin position="50"/>
        <end position="335"/>
    </location>
</feature>
<accession>A0A8S0Z5X1</accession>
<dbReference type="SUPFAM" id="SSF56672">
    <property type="entry name" value="DNA/RNA polymerases"/>
    <property type="match status" value="1"/>
</dbReference>
<dbReference type="InterPro" id="IPR000477">
    <property type="entry name" value="RT_dom"/>
</dbReference>
<protein>
    <recommendedName>
        <fullName evidence="1">Reverse transcriptase domain-containing protein</fullName>
    </recommendedName>
</protein>
<gene>
    <name evidence="2" type="ORF">APLA_LOCUS2834</name>
</gene>